<dbReference type="AlphaFoldDB" id="A0AAN9MCD2"/>
<evidence type="ECO:0000313" key="1">
    <source>
        <dbReference type="EMBL" id="KAK7349258.1"/>
    </source>
</evidence>
<protein>
    <submittedName>
        <fullName evidence="1">Uncharacterized protein</fullName>
    </submittedName>
</protein>
<dbReference type="Proteomes" id="UP001367508">
    <property type="component" value="Unassembled WGS sequence"/>
</dbReference>
<proteinExistence type="predicted"/>
<keyword evidence="2" id="KW-1185">Reference proteome</keyword>
<sequence>MADQKGTIFAVGGCNLSCVGGGGRGKKWQMTVNVEATERSSMANQKLSRRWRHKMVMFKSQPLNFFSCHVASFESRNGDHHFSHKCRGSRFLNLIIMEEQCMPQNKINICAFVPVGFDGPGRLPY</sequence>
<reference evidence="1 2" key="1">
    <citation type="submission" date="2024-01" db="EMBL/GenBank/DDBJ databases">
        <title>The genomes of 5 underutilized Papilionoideae crops provide insights into root nodulation and disease resistanc.</title>
        <authorList>
            <person name="Jiang F."/>
        </authorList>
    </citation>
    <scope>NUCLEOTIDE SEQUENCE [LARGE SCALE GENOMIC DNA]</scope>
    <source>
        <strain evidence="1">LVBAO_FW01</strain>
        <tissue evidence="1">Leaves</tissue>
    </source>
</reference>
<comment type="caution">
    <text evidence="1">The sequence shown here is derived from an EMBL/GenBank/DDBJ whole genome shotgun (WGS) entry which is preliminary data.</text>
</comment>
<gene>
    <name evidence="1" type="ORF">VNO77_06482</name>
</gene>
<organism evidence="1 2">
    <name type="scientific">Canavalia gladiata</name>
    <name type="common">Sword bean</name>
    <name type="synonym">Dolichos gladiatus</name>
    <dbReference type="NCBI Taxonomy" id="3824"/>
    <lineage>
        <taxon>Eukaryota</taxon>
        <taxon>Viridiplantae</taxon>
        <taxon>Streptophyta</taxon>
        <taxon>Embryophyta</taxon>
        <taxon>Tracheophyta</taxon>
        <taxon>Spermatophyta</taxon>
        <taxon>Magnoliopsida</taxon>
        <taxon>eudicotyledons</taxon>
        <taxon>Gunneridae</taxon>
        <taxon>Pentapetalae</taxon>
        <taxon>rosids</taxon>
        <taxon>fabids</taxon>
        <taxon>Fabales</taxon>
        <taxon>Fabaceae</taxon>
        <taxon>Papilionoideae</taxon>
        <taxon>50 kb inversion clade</taxon>
        <taxon>NPAAA clade</taxon>
        <taxon>indigoferoid/millettioid clade</taxon>
        <taxon>Phaseoleae</taxon>
        <taxon>Canavalia</taxon>
    </lineage>
</organism>
<name>A0AAN9MCD2_CANGL</name>
<accession>A0AAN9MCD2</accession>
<dbReference type="EMBL" id="JAYMYQ010000002">
    <property type="protein sequence ID" value="KAK7349258.1"/>
    <property type="molecule type" value="Genomic_DNA"/>
</dbReference>
<evidence type="ECO:0000313" key="2">
    <source>
        <dbReference type="Proteomes" id="UP001367508"/>
    </source>
</evidence>